<dbReference type="Gene3D" id="3.30.565.10">
    <property type="entry name" value="Histidine kinase-like ATPase, C-terminal domain"/>
    <property type="match status" value="1"/>
</dbReference>
<accession>A0A2G6MQ78</accession>
<proteinExistence type="predicted"/>
<dbReference type="PRINTS" id="PR00344">
    <property type="entry name" value="BCTRLSENSOR"/>
</dbReference>
<dbReference type="PANTHER" id="PTHR43065">
    <property type="entry name" value="SENSOR HISTIDINE KINASE"/>
    <property type="match status" value="1"/>
</dbReference>
<dbReference type="Pfam" id="PF00512">
    <property type="entry name" value="HisKA"/>
    <property type="match status" value="1"/>
</dbReference>
<dbReference type="AlphaFoldDB" id="A0A2G6MQ78"/>
<name>A0A2G6MQ78_9BACT</name>
<evidence type="ECO:0000256" key="5">
    <source>
        <dbReference type="ARBA" id="ARBA00022741"/>
    </source>
</evidence>
<feature type="transmembrane region" description="Helical" evidence="9">
    <location>
        <begin position="21"/>
        <end position="49"/>
    </location>
</feature>
<dbReference type="SUPFAM" id="SSF55874">
    <property type="entry name" value="ATPase domain of HSP90 chaperone/DNA topoisomerase II/histidine kinase"/>
    <property type="match status" value="1"/>
</dbReference>
<dbReference type="InterPro" id="IPR036890">
    <property type="entry name" value="HATPase_C_sf"/>
</dbReference>
<dbReference type="Pfam" id="PF02518">
    <property type="entry name" value="HATPase_c"/>
    <property type="match status" value="1"/>
</dbReference>
<keyword evidence="9" id="KW-0472">Membrane</keyword>
<comment type="caution">
    <text evidence="11">The sequence shown here is derived from an EMBL/GenBank/DDBJ whole genome shotgun (WGS) entry which is preliminary data.</text>
</comment>
<dbReference type="InterPro" id="IPR004358">
    <property type="entry name" value="Sig_transdc_His_kin-like_C"/>
</dbReference>
<keyword evidence="8" id="KW-0902">Two-component regulatory system</keyword>
<dbReference type="Gene3D" id="1.10.287.130">
    <property type="match status" value="1"/>
</dbReference>
<reference evidence="11 12" key="1">
    <citation type="submission" date="2017-10" db="EMBL/GenBank/DDBJ databases">
        <title>Novel microbial diversity and functional potential in the marine mammal oral microbiome.</title>
        <authorList>
            <person name="Dudek N.K."/>
            <person name="Sun C.L."/>
            <person name="Burstein D."/>
            <person name="Kantor R.S."/>
            <person name="Aliaga Goltsman D.S."/>
            <person name="Bik E.M."/>
            <person name="Thomas B.C."/>
            <person name="Banfield J.F."/>
            <person name="Relman D.A."/>
        </authorList>
    </citation>
    <scope>NUCLEOTIDE SEQUENCE [LARGE SCALE GENOMIC DNA]</scope>
    <source>
        <strain evidence="11">DOLJORAL78_47_202</strain>
    </source>
</reference>
<feature type="transmembrane region" description="Helical" evidence="9">
    <location>
        <begin position="216"/>
        <end position="237"/>
    </location>
</feature>
<organism evidence="11 12">
    <name type="scientific">Desulfobacter postgatei</name>
    <dbReference type="NCBI Taxonomy" id="2293"/>
    <lineage>
        <taxon>Bacteria</taxon>
        <taxon>Pseudomonadati</taxon>
        <taxon>Thermodesulfobacteriota</taxon>
        <taxon>Desulfobacteria</taxon>
        <taxon>Desulfobacterales</taxon>
        <taxon>Desulfobacteraceae</taxon>
        <taxon>Desulfobacter</taxon>
    </lineage>
</organism>
<evidence type="ECO:0000256" key="7">
    <source>
        <dbReference type="ARBA" id="ARBA00022840"/>
    </source>
</evidence>
<dbReference type="SUPFAM" id="SSF47384">
    <property type="entry name" value="Homodimeric domain of signal transducing histidine kinase"/>
    <property type="match status" value="1"/>
</dbReference>
<keyword evidence="7" id="KW-0067">ATP-binding</keyword>
<feature type="domain" description="Histidine kinase" evidence="10">
    <location>
        <begin position="273"/>
        <end position="481"/>
    </location>
</feature>
<dbReference type="GO" id="GO:0000155">
    <property type="term" value="F:phosphorelay sensor kinase activity"/>
    <property type="evidence" value="ECO:0007669"/>
    <property type="project" value="InterPro"/>
</dbReference>
<dbReference type="Proteomes" id="UP000231203">
    <property type="component" value="Unassembled WGS sequence"/>
</dbReference>
<keyword evidence="5" id="KW-0547">Nucleotide-binding</keyword>
<keyword evidence="9" id="KW-1133">Transmembrane helix</keyword>
<evidence type="ECO:0000256" key="8">
    <source>
        <dbReference type="ARBA" id="ARBA00023012"/>
    </source>
</evidence>
<dbReference type="PROSITE" id="PS50109">
    <property type="entry name" value="HIS_KIN"/>
    <property type="match status" value="1"/>
</dbReference>
<dbReference type="InterPro" id="IPR005467">
    <property type="entry name" value="His_kinase_dom"/>
</dbReference>
<evidence type="ECO:0000256" key="4">
    <source>
        <dbReference type="ARBA" id="ARBA00022679"/>
    </source>
</evidence>
<comment type="catalytic activity">
    <reaction evidence="1">
        <text>ATP + protein L-histidine = ADP + protein N-phospho-L-histidine.</text>
        <dbReference type="EC" id="2.7.13.3"/>
    </reaction>
</comment>
<dbReference type="GO" id="GO:0005524">
    <property type="term" value="F:ATP binding"/>
    <property type="evidence" value="ECO:0007669"/>
    <property type="project" value="UniProtKB-KW"/>
</dbReference>
<dbReference type="InterPro" id="IPR036097">
    <property type="entry name" value="HisK_dim/P_sf"/>
</dbReference>
<keyword evidence="3" id="KW-0597">Phosphoprotein</keyword>
<keyword evidence="4" id="KW-0808">Transferase</keyword>
<keyword evidence="9" id="KW-0812">Transmembrane</keyword>
<sequence>MRINVKKKQQKGAGKSGTRPFVLVKAFTVSSLIVMLTATIVIAALNTLWVRKILLEKSKEYNRLLVENLNHQIFLRFVWPVVFKHGEIKLREPGQYQLLDTVVKSTLHSFHVEMVNIYATDNVIAYSLDNARIGKKDAGGVHFEKAMKKEITSKLVQQGNWIELTFWFPKETKIITFAPLIQEVQLTREKDRMVIGAIEIIRDVTDDYQQVFKLQGLIVVSCATIMGILFLILRFVVKYGERIIERRADERLKLEEKLRQAEHLSAIGEMTAGVSHEIRNPLGIIKSSAQLMEKKMAKLDPSSSIPGIIVEESTRLDRIITDFLDFAKPKIADLRPCSLEDIIEKNIAFLASSDHHKDIKILRNYRGDIPNILGDPAMLYQAFLNIFLNAFQAMDQENGSITISTWHEPGFVHASFSDTGPGIDEDVLKKIWTPFFTTKEMGTGLGLGIIKNIIQAHQGEISITNAEPCGTKVEIRLPSALEEPV</sequence>
<evidence type="ECO:0000313" key="11">
    <source>
        <dbReference type="EMBL" id="PIE62175.1"/>
    </source>
</evidence>
<dbReference type="CDD" id="cd00082">
    <property type="entry name" value="HisKA"/>
    <property type="match status" value="1"/>
</dbReference>
<evidence type="ECO:0000256" key="2">
    <source>
        <dbReference type="ARBA" id="ARBA00012438"/>
    </source>
</evidence>
<evidence type="ECO:0000256" key="3">
    <source>
        <dbReference type="ARBA" id="ARBA00022553"/>
    </source>
</evidence>
<evidence type="ECO:0000256" key="9">
    <source>
        <dbReference type="SAM" id="Phobius"/>
    </source>
</evidence>
<dbReference type="SMART" id="SM00387">
    <property type="entry name" value="HATPase_c"/>
    <property type="match status" value="1"/>
</dbReference>
<dbReference type="EMBL" id="PDTI01000059">
    <property type="protein sequence ID" value="PIE62175.1"/>
    <property type="molecule type" value="Genomic_DNA"/>
</dbReference>
<evidence type="ECO:0000313" key="12">
    <source>
        <dbReference type="Proteomes" id="UP000231203"/>
    </source>
</evidence>
<dbReference type="SMART" id="SM00388">
    <property type="entry name" value="HisKA"/>
    <property type="match status" value="1"/>
</dbReference>
<evidence type="ECO:0000259" key="10">
    <source>
        <dbReference type="PROSITE" id="PS50109"/>
    </source>
</evidence>
<dbReference type="EC" id="2.7.13.3" evidence="2"/>
<protein>
    <recommendedName>
        <fullName evidence="2">histidine kinase</fullName>
        <ecNumber evidence="2">2.7.13.3</ecNumber>
    </recommendedName>
</protein>
<dbReference type="PANTHER" id="PTHR43065:SF10">
    <property type="entry name" value="PEROXIDE STRESS-ACTIVATED HISTIDINE KINASE MAK3"/>
    <property type="match status" value="1"/>
</dbReference>
<dbReference type="InterPro" id="IPR003661">
    <property type="entry name" value="HisK_dim/P_dom"/>
</dbReference>
<keyword evidence="6 11" id="KW-0418">Kinase</keyword>
<dbReference type="InterPro" id="IPR003594">
    <property type="entry name" value="HATPase_dom"/>
</dbReference>
<evidence type="ECO:0000256" key="1">
    <source>
        <dbReference type="ARBA" id="ARBA00000085"/>
    </source>
</evidence>
<gene>
    <name evidence="11" type="ORF">CSA25_06360</name>
</gene>
<evidence type="ECO:0000256" key="6">
    <source>
        <dbReference type="ARBA" id="ARBA00022777"/>
    </source>
</evidence>